<feature type="compositionally biased region" description="Basic residues" evidence="1">
    <location>
        <begin position="128"/>
        <end position="148"/>
    </location>
</feature>
<accession>A0ABN7SNG5</accession>
<dbReference type="EMBL" id="OU015566">
    <property type="protein sequence ID" value="CAG5102575.1"/>
    <property type="molecule type" value="Genomic_DNA"/>
</dbReference>
<keyword evidence="3" id="KW-1185">Reference proteome</keyword>
<organism evidence="2 3">
    <name type="scientific">Oikopleura dioica</name>
    <name type="common">Tunicate</name>
    <dbReference type="NCBI Taxonomy" id="34765"/>
    <lineage>
        <taxon>Eukaryota</taxon>
        <taxon>Metazoa</taxon>
        <taxon>Chordata</taxon>
        <taxon>Tunicata</taxon>
        <taxon>Appendicularia</taxon>
        <taxon>Copelata</taxon>
        <taxon>Oikopleuridae</taxon>
        <taxon>Oikopleura</taxon>
    </lineage>
</organism>
<name>A0ABN7SNG5_OIKDI</name>
<gene>
    <name evidence="2" type="ORF">OKIOD_LOCUS9131</name>
</gene>
<evidence type="ECO:0000313" key="2">
    <source>
        <dbReference type="EMBL" id="CAG5102575.1"/>
    </source>
</evidence>
<proteinExistence type="predicted"/>
<dbReference type="Proteomes" id="UP001158576">
    <property type="component" value="Chromosome 1"/>
</dbReference>
<evidence type="ECO:0000313" key="3">
    <source>
        <dbReference type="Proteomes" id="UP001158576"/>
    </source>
</evidence>
<protein>
    <submittedName>
        <fullName evidence="2">Oidioi.mRNA.OKI2018_I69.chr1.g366.t1.cds</fullName>
    </submittedName>
</protein>
<sequence length="148" mass="17119">MDPNFENDMYCILQFTRETVLDAIGVDEPNEGMSSKLPGVWKDYLETWKRLGPEKVTFVIWDKIWLPNLRNMSKAPNELGSYCKDRRLPKEAKRVLQINNSLENNGALSDEQLEQLFAKDEKNPVQLSKKKSKKPPSAIRKTKKPVKL</sequence>
<evidence type="ECO:0000256" key="1">
    <source>
        <dbReference type="SAM" id="MobiDB-lite"/>
    </source>
</evidence>
<reference evidence="2 3" key="1">
    <citation type="submission" date="2021-04" db="EMBL/GenBank/DDBJ databases">
        <authorList>
            <person name="Bliznina A."/>
        </authorList>
    </citation>
    <scope>NUCLEOTIDE SEQUENCE [LARGE SCALE GENOMIC DNA]</scope>
</reference>
<feature type="region of interest" description="Disordered" evidence="1">
    <location>
        <begin position="119"/>
        <end position="148"/>
    </location>
</feature>